<accession>A0AAV5UI38</accession>
<evidence type="ECO:0000313" key="1">
    <source>
        <dbReference type="EMBL" id="GMT05565.1"/>
    </source>
</evidence>
<keyword evidence="2" id="KW-1185">Reference proteome</keyword>
<dbReference type="Proteomes" id="UP001432027">
    <property type="component" value="Unassembled WGS sequence"/>
</dbReference>
<gene>
    <name evidence="1" type="ORF">PENTCL1PPCAC_27739</name>
</gene>
<sequence>MRYCITHRPLPSLASLNLQYHRHRFYRILCSLPFPRYRILLAILLTGYSILRRILSSGYCIRSPSHRGTTPHLLPPFSTLSLSRLRFLDRSSIWSRSSRFRFASGSSEGRLDSLRVFLLLSFLFVTRRALPSAFPSQDRGLLLLLFFL</sequence>
<feature type="non-terminal residue" evidence="1">
    <location>
        <position position="148"/>
    </location>
</feature>
<dbReference type="EMBL" id="BTSX01000006">
    <property type="protein sequence ID" value="GMT05565.1"/>
    <property type="molecule type" value="Genomic_DNA"/>
</dbReference>
<proteinExistence type="predicted"/>
<protein>
    <recommendedName>
        <fullName evidence="3">G protein-coupled receptor</fullName>
    </recommendedName>
</protein>
<name>A0AAV5UI38_9BILA</name>
<dbReference type="AlphaFoldDB" id="A0AAV5UI38"/>
<organism evidence="1 2">
    <name type="scientific">Pristionchus entomophagus</name>
    <dbReference type="NCBI Taxonomy" id="358040"/>
    <lineage>
        <taxon>Eukaryota</taxon>
        <taxon>Metazoa</taxon>
        <taxon>Ecdysozoa</taxon>
        <taxon>Nematoda</taxon>
        <taxon>Chromadorea</taxon>
        <taxon>Rhabditida</taxon>
        <taxon>Rhabditina</taxon>
        <taxon>Diplogasteromorpha</taxon>
        <taxon>Diplogasteroidea</taxon>
        <taxon>Neodiplogasteridae</taxon>
        <taxon>Pristionchus</taxon>
    </lineage>
</organism>
<comment type="caution">
    <text evidence="1">The sequence shown here is derived from an EMBL/GenBank/DDBJ whole genome shotgun (WGS) entry which is preliminary data.</text>
</comment>
<evidence type="ECO:0000313" key="2">
    <source>
        <dbReference type="Proteomes" id="UP001432027"/>
    </source>
</evidence>
<evidence type="ECO:0008006" key="3">
    <source>
        <dbReference type="Google" id="ProtNLM"/>
    </source>
</evidence>
<reference evidence="1" key="1">
    <citation type="submission" date="2023-10" db="EMBL/GenBank/DDBJ databases">
        <title>Genome assembly of Pristionchus species.</title>
        <authorList>
            <person name="Yoshida K."/>
            <person name="Sommer R.J."/>
        </authorList>
    </citation>
    <scope>NUCLEOTIDE SEQUENCE</scope>
    <source>
        <strain evidence="1">RS0144</strain>
    </source>
</reference>